<dbReference type="EMBL" id="JBBYAK010000001">
    <property type="protein sequence ID" value="MEL3956920.1"/>
    <property type="molecule type" value="Genomic_DNA"/>
</dbReference>
<reference evidence="1 2" key="1">
    <citation type="submission" date="2024-03" db="EMBL/GenBank/DDBJ databases">
        <title>Bacilli Hybrid Assemblies.</title>
        <authorList>
            <person name="Kovac J."/>
        </authorList>
    </citation>
    <scope>NUCLEOTIDE SEQUENCE [LARGE SCALE GENOMIC DNA]</scope>
    <source>
        <strain evidence="1 2">FSL M8-0022</strain>
    </source>
</reference>
<dbReference type="RefSeq" id="WP_342019994.1">
    <property type="nucleotide sequence ID" value="NZ_JBBYAK010000001.1"/>
</dbReference>
<keyword evidence="2" id="KW-1185">Reference proteome</keyword>
<dbReference type="Pfam" id="PF04883">
    <property type="entry name" value="HK97-gp10_like"/>
    <property type="match status" value="1"/>
</dbReference>
<name>A0ABU9JVR5_9BACI</name>
<organism evidence="1 2">
    <name type="scientific">Caldifermentibacillus hisashii</name>
    <dbReference type="NCBI Taxonomy" id="996558"/>
    <lineage>
        <taxon>Bacteria</taxon>
        <taxon>Bacillati</taxon>
        <taxon>Bacillota</taxon>
        <taxon>Bacilli</taxon>
        <taxon>Bacillales</taxon>
        <taxon>Bacillaceae</taxon>
        <taxon>Caldifermentibacillus</taxon>
    </lineage>
</organism>
<gene>
    <name evidence="1" type="ORF">NST17_06880</name>
</gene>
<comment type="caution">
    <text evidence="1">The sequence shown here is derived from an EMBL/GenBank/DDBJ whole genome shotgun (WGS) entry which is preliminary data.</text>
</comment>
<dbReference type="Proteomes" id="UP001459714">
    <property type="component" value="Unassembled WGS sequence"/>
</dbReference>
<accession>A0ABU9JVR5</accession>
<evidence type="ECO:0000313" key="1">
    <source>
        <dbReference type="EMBL" id="MEL3956920.1"/>
    </source>
</evidence>
<sequence length="143" mass="16362">MADGFEVKGLTEFQKDLLAVAQNRLPRETKQIMRKIGSKARTYVARKARSEVKKVTGTYHKRWKRGKVFEGHNDELVVRVYNSSPHAHLIEDGHRMVTKDGQEIGFVPGKKVLEKGIQSFDDSGQFESMLSDWLDEMLKDGKL</sequence>
<dbReference type="InterPro" id="IPR010064">
    <property type="entry name" value="HK97-gp10_tail"/>
</dbReference>
<proteinExistence type="predicted"/>
<protein>
    <submittedName>
        <fullName evidence="1">HK97 gp10 family phage protein</fullName>
    </submittedName>
</protein>
<evidence type="ECO:0000313" key="2">
    <source>
        <dbReference type="Proteomes" id="UP001459714"/>
    </source>
</evidence>